<organism evidence="1 2">
    <name type="scientific">Penicillium cinerascens</name>
    <dbReference type="NCBI Taxonomy" id="70096"/>
    <lineage>
        <taxon>Eukaryota</taxon>
        <taxon>Fungi</taxon>
        <taxon>Dikarya</taxon>
        <taxon>Ascomycota</taxon>
        <taxon>Pezizomycotina</taxon>
        <taxon>Eurotiomycetes</taxon>
        <taxon>Eurotiomycetidae</taxon>
        <taxon>Eurotiales</taxon>
        <taxon>Aspergillaceae</taxon>
        <taxon>Penicillium</taxon>
    </lineage>
</organism>
<sequence>MAKAVSETTVVLSLARLYLSQIEFVRETETLFECDPNNDICEVYCYYRKPISFLVRYPSERITISLRIGRRLKRKISGFL</sequence>
<dbReference type="RefSeq" id="XP_058311647.1">
    <property type="nucleotide sequence ID" value="XM_058449303.1"/>
</dbReference>
<keyword evidence="2" id="KW-1185">Reference proteome</keyword>
<comment type="caution">
    <text evidence="1">The sequence shown here is derived from an EMBL/GenBank/DDBJ whole genome shotgun (WGS) entry which is preliminary data.</text>
</comment>
<name>A0A9W9N9S1_9EURO</name>
<protein>
    <submittedName>
        <fullName evidence="1">Uncharacterized protein</fullName>
    </submittedName>
</protein>
<dbReference type="OrthoDB" id="194358at2759"/>
<accession>A0A9W9N9S1</accession>
<gene>
    <name evidence="1" type="ORF">N7498_002241</name>
</gene>
<proteinExistence type="predicted"/>
<reference evidence="1" key="1">
    <citation type="submission" date="2022-12" db="EMBL/GenBank/DDBJ databases">
        <authorList>
            <person name="Petersen C."/>
        </authorList>
    </citation>
    <scope>NUCLEOTIDE SEQUENCE</scope>
    <source>
        <strain evidence="1">IBT 15544</strain>
    </source>
</reference>
<evidence type="ECO:0000313" key="2">
    <source>
        <dbReference type="Proteomes" id="UP001150904"/>
    </source>
</evidence>
<dbReference type="GeneID" id="83176604"/>
<dbReference type="AlphaFoldDB" id="A0A9W9N9S1"/>
<evidence type="ECO:0000313" key="1">
    <source>
        <dbReference type="EMBL" id="KAJ5215834.1"/>
    </source>
</evidence>
<reference evidence="1" key="2">
    <citation type="journal article" date="2023" name="IMA Fungus">
        <title>Comparative genomic study of the Penicillium genus elucidates a diverse pangenome and 15 lateral gene transfer events.</title>
        <authorList>
            <person name="Petersen C."/>
            <person name="Sorensen T."/>
            <person name="Nielsen M.R."/>
            <person name="Sondergaard T.E."/>
            <person name="Sorensen J.L."/>
            <person name="Fitzpatrick D.A."/>
            <person name="Frisvad J.C."/>
            <person name="Nielsen K.L."/>
        </authorList>
    </citation>
    <scope>NUCLEOTIDE SEQUENCE</scope>
    <source>
        <strain evidence="1">IBT 15544</strain>
    </source>
</reference>
<dbReference type="Proteomes" id="UP001150904">
    <property type="component" value="Unassembled WGS sequence"/>
</dbReference>
<dbReference type="EMBL" id="JAPQKR010000005">
    <property type="protein sequence ID" value="KAJ5215834.1"/>
    <property type="molecule type" value="Genomic_DNA"/>
</dbReference>